<dbReference type="Proteomes" id="UP000029228">
    <property type="component" value="Unassembled WGS sequence"/>
</dbReference>
<reference evidence="1 2" key="1">
    <citation type="submission" date="2014-09" db="EMBL/GenBank/DDBJ databases">
        <title>Vibrio maritimus JCM 19235. (C45) whole genome shotgun sequence.</title>
        <authorList>
            <person name="Sawabe T."/>
            <person name="Meirelles P."/>
            <person name="Nakanishi M."/>
            <person name="Sayaka M."/>
            <person name="Hattori M."/>
            <person name="Ohkuma M."/>
        </authorList>
    </citation>
    <scope>NUCLEOTIDE SEQUENCE [LARGE SCALE GENOMIC DNA]</scope>
    <source>
        <strain evidence="2">JCM19235</strain>
    </source>
</reference>
<proteinExistence type="predicted"/>
<sequence length="154" mass="16837">MDKYVIGVDPDSAGVPMARYLNGKLMNLATVPLIDFYKLLLEIQEAGDHVEIHIENVCASNAVFSDKETDNKRKRSAIGVSIGRCQQAQIEVERMAEGIGVPVYRHKQSSAWKDGRGATALFKAATGWTGRSNPDTRSAAYFGKLGTMSPKYNG</sequence>
<name>A0A090RWH7_9VIBR</name>
<evidence type="ECO:0000313" key="1">
    <source>
        <dbReference type="EMBL" id="GAL18549.1"/>
    </source>
</evidence>
<dbReference type="AlphaFoldDB" id="A0A090RWH7"/>
<organism evidence="1 2">
    <name type="scientific">Vibrio maritimus</name>
    <dbReference type="NCBI Taxonomy" id="990268"/>
    <lineage>
        <taxon>Bacteria</taxon>
        <taxon>Pseudomonadati</taxon>
        <taxon>Pseudomonadota</taxon>
        <taxon>Gammaproteobacteria</taxon>
        <taxon>Vibrionales</taxon>
        <taxon>Vibrionaceae</taxon>
        <taxon>Vibrio</taxon>
    </lineage>
</organism>
<keyword evidence="2" id="KW-1185">Reference proteome</keyword>
<dbReference type="OrthoDB" id="962841at2"/>
<dbReference type="STRING" id="990268.JCM19235_1972"/>
<comment type="caution">
    <text evidence="1">The sequence shown here is derived from an EMBL/GenBank/DDBJ whole genome shotgun (WGS) entry which is preliminary data.</text>
</comment>
<protein>
    <submittedName>
        <fullName evidence="1">Uncharacterized protein</fullName>
    </submittedName>
</protein>
<gene>
    <name evidence="1" type="ORF">JCM19235_1972</name>
</gene>
<dbReference type="EMBL" id="BBMR01000003">
    <property type="protein sequence ID" value="GAL18549.1"/>
    <property type="molecule type" value="Genomic_DNA"/>
</dbReference>
<accession>A0A090RWH7</accession>
<evidence type="ECO:0000313" key="2">
    <source>
        <dbReference type="Proteomes" id="UP000029228"/>
    </source>
</evidence>